<evidence type="ECO:0000313" key="6">
    <source>
        <dbReference type="Proteomes" id="UP000319257"/>
    </source>
</evidence>
<dbReference type="SMART" id="SM00248">
    <property type="entry name" value="ANK"/>
    <property type="match status" value="6"/>
</dbReference>
<feature type="repeat" description="ANK" evidence="1">
    <location>
        <begin position="847"/>
        <end position="879"/>
    </location>
</feature>
<feature type="repeat" description="ANK" evidence="1">
    <location>
        <begin position="880"/>
        <end position="912"/>
    </location>
</feature>
<dbReference type="PROSITE" id="PS50297">
    <property type="entry name" value="ANK_REP_REGION"/>
    <property type="match status" value="3"/>
</dbReference>
<dbReference type="InterPro" id="IPR002110">
    <property type="entry name" value="Ankyrin_rpt"/>
</dbReference>
<dbReference type="Proteomes" id="UP000319257">
    <property type="component" value="Unassembled WGS sequence"/>
</dbReference>
<dbReference type="GeneID" id="41977452"/>
<dbReference type="SUPFAM" id="SSF48403">
    <property type="entry name" value="Ankyrin repeat"/>
    <property type="match status" value="2"/>
</dbReference>
<gene>
    <name evidence="5" type="ORF">E0L32_010005</name>
</gene>
<feature type="compositionally biased region" description="Pro residues" evidence="2">
    <location>
        <begin position="1195"/>
        <end position="1213"/>
    </location>
</feature>
<evidence type="ECO:0000313" key="5">
    <source>
        <dbReference type="EMBL" id="TPX08518.1"/>
    </source>
</evidence>
<comment type="caution">
    <text evidence="5">The sequence shown here is derived from an EMBL/GenBank/DDBJ whole genome shotgun (WGS) entry which is preliminary data.</text>
</comment>
<keyword evidence="6" id="KW-1185">Reference proteome</keyword>
<protein>
    <submittedName>
        <fullName evidence="5">Uncharacterized protein</fullName>
    </submittedName>
</protein>
<dbReference type="PANTHER" id="PTHR10622">
    <property type="entry name" value="HET DOMAIN-CONTAINING PROTEIN"/>
    <property type="match status" value="1"/>
</dbReference>
<feature type="region of interest" description="Disordered" evidence="2">
    <location>
        <begin position="1373"/>
        <end position="1396"/>
    </location>
</feature>
<feature type="repeat" description="ANK" evidence="1">
    <location>
        <begin position="693"/>
        <end position="725"/>
    </location>
</feature>
<dbReference type="PROSITE" id="PS50088">
    <property type="entry name" value="ANK_REPEAT"/>
    <property type="match status" value="4"/>
</dbReference>
<dbReference type="InterPro" id="IPR010730">
    <property type="entry name" value="HET"/>
</dbReference>
<dbReference type="InterPro" id="IPR058525">
    <property type="entry name" value="DUF8212"/>
</dbReference>
<evidence type="ECO:0000256" key="2">
    <source>
        <dbReference type="SAM" id="MobiDB-lite"/>
    </source>
</evidence>
<feature type="region of interest" description="Disordered" evidence="2">
    <location>
        <begin position="1401"/>
        <end position="1420"/>
    </location>
</feature>
<dbReference type="Gene3D" id="1.25.40.20">
    <property type="entry name" value="Ankyrin repeat-containing domain"/>
    <property type="match status" value="2"/>
</dbReference>
<dbReference type="InterPro" id="IPR036770">
    <property type="entry name" value="Ankyrin_rpt-contain_sf"/>
</dbReference>
<name>A0A507AUI2_9PEZI</name>
<feature type="repeat" description="ANK" evidence="1">
    <location>
        <begin position="914"/>
        <end position="936"/>
    </location>
</feature>
<dbReference type="PANTHER" id="PTHR10622:SF10">
    <property type="entry name" value="HET DOMAIN-CONTAINING PROTEIN"/>
    <property type="match status" value="1"/>
</dbReference>
<dbReference type="EMBL" id="SKBQ01000077">
    <property type="protein sequence ID" value="TPX08518.1"/>
    <property type="molecule type" value="Genomic_DNA"/>
</dbReference>
<feature type="domain" description="Heterokaryon incompatibility" evidence="3">
    <location>
        <begin position="22"/>
        <end position="121"/>
    </location>
</feature>
<dbReference type="Pfam" id="PF12796">
    <property type="entry name" value="Ank_2"/>
    <property type="match status" value="2"/>
</dbReference>
<dbReference type="Pfam" id="PF26640">
    <property type="entry name" value="DUF8212"/>
    <property type="match status" value="1"/>
</dbReference>
<evidence type="ECO:0000256" key="1">
    <source>
        <dbReference type="PROSITE-ProRule" id="PRU00023"/>
    </source>
</evidence>
<dbReference type="RefSeq" id="XP_030990229.1">
    <property type="nucleotide sequence ID" value="XM_031132576.1"/>
</dbReference>
<dbReference type="OrthoDB" id="194358at2759"/>
<reference evidence="5 6" key="1">
    <citation type="submission" date="2019-06" db="EMBL/GenBank/DDBJ databases">
        <title>Draft genome sequence of the filamentous fungus Phialemoniopsis curvata isolated from diesel fuel.</title>
        <authorList>
            <person name="Varaljay V.A."/>
            <person name="Lyon W.J."/>
            <person name="Crouch A.L."/>
            <person name="Drake C.E."/>
            <person name="Hollomon J.M."/>
            <person name="Nadeau L.J."/>
            <person name="Nunn H.S."/>
            <person name="Stevenson B.S."/>
            <person name="Bojanowski C.L."/>
            <person name="Crookes-Goodson W.J."/>
        </authorList>
    </citation>
    <scope>NUCLEOTIDE SEQUENCE [LARGE SCALE GENOMIC DNA]</scope>
    <source>
        <strain evidence="5 6">D216</strain>
    </source>
</reference>
<sequence>MRLLDARKLELVDVRDDAVPPYAILSHTWGDEELTLQDLQHMKSRVPQPLDKRKRKIADKNGFVKVKDAANQALLQGLGYIWIDTCCIDKTSSAELSEAINSMYQWYHQAAECFAILTDVTPAKKEDWAAPESTFRRSRWFTRGWTLQELVAPQVVHFFAQDWSHIGSKGDDPAFTHVVSDITGIDIEILNGRIDPTQLSVAARMQWAAHRQTTRLEDAAYSLMGLFRVNMPLLYGEGIRAFERLQEEIIQNTDDASIYAWNAVGEDEDDPDALYGLLAQSPAQFQFCGGIQALPPSPIFASAPSGKTNHGLRVQLYLRPVATMDQNPMEEDYWAILDCLVRTGDVLECPCIKIRRLSEDQYGRLETKTQKRLPPSQSMFIPNEGYRTIFVRPQPVYYHLPEFRISPVYHDAQFFLKDIYPAGQWNPSTLTFRVKYARKVKAMGLFRFQNPFSDEDTVDVAIGLRRIDSMNWEAWCFQCRSKLGGNTLASALAALNERITGLVNLNVAMTSTTLQTAFGDDARLATAAIVEALPLQGRLYVSVSVNLKPEMEGVSIPDGIHVASHPGTKLFLSPSQTLRIPFLKEFQVRLLTSPWALQDPMLLQEPYRPPGFEMAVRTKSNIGVQGMVRSAGADIRKFIDGVRAWTKGGEVEASTPEELTEELALALFEGKLERVQDALQREADIEATTDDPFGLKPLHWALIGRSPECIEKLIKSGARVDSVTRRGWNCLHIAAIFSVAQWRALSGNYAHAGESMLGEMVQGRSKDEGDTPIHLSAAYCMSFSRGNEFFDYLWKRSEARTYHFVRNSRDETPLHRAAAFDNLAVVEYLVGICCSIETSRIDCVDRYGRSPLWHAAAAGSISSVKALASRSAEVNLADDLGLTPLHAACRGGHTEVVKALAQRHAAFGAQTGLLGLTPLHFAAMFDHVECLKVFLEPDNTRPFSLKTPLPALDKALHIATSCGALQCVRELCNGGASPAKKQPWYFKLEEALGLQYARPVDQELTALEIARMMQNTEIIECLESVQLVAVSPVFDGGVLQQQPPSPSRYLMSPAHQAMPGQTVQQRHNYAEASPYQFDEGYVDSKPPIPSPSVVVPTLPSTIPQQQPTVPQATGQSVTVPAYPTPSYYQYRAQTSQDPQYQKYPYAALQPMPYTSIDKSAATPFSKGYYGSASASASYPPALYPVPPGYGSAPNPYGPSPNPEDPYPQPPQPYDPGRLPETKDYYGDAQYKYNPFSTEYAQSVHYPGSPGQSYTGLSNQKPHLETYQPQSVVGGVSPYPDPEYLNRFSLAPLSSTDPAQGQTKMNLFRMLGHLFGPAYLETAPETDPALLVMDPFAKRVVRVLPKVFQPSGRPPINAEQRPIFELSTTYQREPPTLSLPLPLPKDKPKDLASATASLPAMVSPRSVSSMDVDQGSGAPSFPVTPVLSPGVTDII</sequence>
<proteinExistence type="predicted"/>
<accession>A0A507AUI2</accession>
<dbReference type="Pfam" id="PF06985">
    <property type="entry name" value="HET"/>
    <property type="match status" value="1"/>
</dbReference>
<feature type="domain" description="DUF8212" evidence="4">
    <location>
        <begin position="240"/>
        <end position="321"/>
    </location>
</feature>
<dbReference type="InParanoid" id="A0A507AUI2"/>
<keyword evidence="1" id="KW-0040">ANK repeat</keyword>
<evidence type="ECO:0000259" key="3">
    <source>
        <dbReference type="Pfam" id="PF06985"/>
    </source>
</evidence>
<feature type="region of interest" description="Disordered" evidence="2">
    <location>
        <begin position="1192"/>
        <end position="1224"/>
    </location>
</feature>
<organism evidence="5 6">
    <name type="scientific">Thyridium curvatum</name>
    <dbReference type="NCBI Taxonomy" id="1093900"/>
    <lineage>
        <taxon>Eukaryota</taxon>
        <taxon>Fungi</taxon>
        <taxon>Dikarya</taxon>
        <taxon>Ascomycota</taxon>
        <taxon>Pezizomycotina</taxon>
        <taxon>Sordariomycetes</taxon>
        <taxon>Sordariomycetidae</taxon>
        <taxon>Thyridiales</taxon>
        <taxon>Thyridiaceae</taxon>
        <taxon>Thyridium</taxon>
    </lineage>
</organism>
<dbReference type="STRING" id="1093900.A0A507AUI2"/>
<evidence type="ECO:0000259" key="4">
    <source>
        <dbReference type="Pfam" id="PF26640"/>
    </source>
</evidence>
<dbReference type="Pfam" id="PF00023">
    <property type="entry name" value="Ank"/>
    <property type="match status" value="1"/>
</dbReference>